<comment type="caution">
    <text evidence="1">The sequence shown here is derived from an EMBL/GenBank/DDBJ whole genome shotgun (WGS) entry which is preliminary data.</text>
</comment>
<gene>
    <name evidence="1" type="ORF">L1987_68855</name>
</gene>
<protein>
    <submittedName>
        <fullName evidence="1">Uncharacterized protein</fullName>
    </submittedName>
</protein>
<evidence type="ECO:0000313" key="1">
    <source>
        <dbReference type="EMBL" id="KAI3717310.1"/>
    </source>
</evidence>
<reference evidence="2" key="1">
    <citation type="journal article" date="2022" name="Mol. Ecol. Resour.">
        <title>The genomes of chicory, endive, great burdock and yacon provide insights into Asteraceae palaeo-polyploidization history and plant inulin production.</title>
        <authorList>
            <person name="Fan W."/>
            <person name="Wang S."/>
            <person name="Wang H."/>
            <person name="Wang A."/>
            <person name="Jiang F."/>
            <person name="Liu H."/>
            <person name="Zhao H."/>
            <person name="Xu D."/>
            <person name="Zhang Y."/>
        </authorList>
    </citation>
    <scope>NUCLEOTIDE SEQUENCE [LARGE SCALE GENOMIC DNA]</scope>
    <source>
        <strain evidence="2">cv. Yunnan</strain>
    </source>
</reference>
<evidence type="ECO:0000313" key="2">
    <source>
        <dbReference type="Proteomes" id="UP001056120"/>
    </source>
</evidence>
<organism evidence="1 2">
    <name type="scientific">Smallanthus sonchifolius</name>
    <dbReference type="NCBI Taxonomy" id="185202"/>
    <lineage>
        <taxon>Eukaryota</taxon>
        <taxon>Viridiplantae</taxon>
        <taxon>Streptophyta</taxon>
        <taxon>Embryophyta</taxon>
        <taxon>Tracheophyta</taxon>
        <taxon>Spermatophyta</taxon>
        <taxon>Magnoliopsida</taxon>
        <taxon>eudicotyledons</taxon>
        <taxon>Gunneridae</taxon>
        <taxon>Pentapetalae</taxon>
        <taxon>asterids</taxon>
        <taxon>campanulids</taxon>
        <taxon>Asterales</taxon>
        <taxon>Asteraceae</taxon>
        <taxon>Asteroideae</taxon>
        <taxon>Heliantheae alliance</taxon>
        <taxon>Millerieae</taxon>
        <taxon>Smallanthus</taxon>
    </lineage>
</organism>
<proteinExistence type="predicted"/>
<accession>A0ACB9B9D9</accession>
<reference evidence="1 2" key="2">
    <citation type="journal article" date="2022" name="Mol. Ecol. Resour.">
        <title>The genomes of chicory, endive, great burdock and yacon provide insights into Asteraceae paleo-polyploidization history and plant inulin production.</title>
        <authorList>
            <person name="Fan W."/>
            <person name="Wang S."/>
            <person name="Wang H."/>
            <person name="Wang A."/>
            <person name="Jiang F."/>
            <person name="Liu H."/>
            <person name="Zhao H."/>
            <person name="Xu D."/>
            <person name="Zhang Y."/>
        </authorList>
    </citation>
    <scope>NUCLEOTIDE SEQUENCE [LARGE SCALE GENOMIC DNA]</scope>
    <source>
        <strain evidence="2">cv. Yunnan</strain>
        <tissue evidence="1">Leaves</tissue>
    </source>
</reference>
<name>A0ACB9B9D9_9ASTR</name>
<dbReference type="EMBL" id="CM042040">
    <property type="protein sequence ID" value="KAI3717310.1"/>
    <property type="molecule type" value="Genomic_DNA"/>
</dbReference>
<keyword evidence="2" id="KW-1185">Reference proteome</keyword>
<dbReference type="Proteomes" id="UP001056120">
    <property type="component" value="Linkage Group LG23"/>
</dbReference>
<sequence>MYSSNPPTIVWVANRETLVSDRFISELKVVDGNLVLLNESKLPIWSTNVTSTASLNSAIAVILDDGNLVLRDGLNSFEPIWQSFDHPTNTLLPGAKFNYNKRTNKSQLLTSWKSTDDPGVGLFSLELHPFRMMVISKWNRSQQYWDTGSWDSLVIRAYYKYTYQTNENESYFTYYAYNPSTISRFIMNVAGQLQLQIWSASTKEWNFLSAQPETQCKVYALCGAFGTCRQTRLPFCNCLTGFMPRSESEWNQSDFSGGCVRKSNFVCGRNMEKPDFLMIKVTSLPPNSFVAVKSNGKCRTTCLNNCSCNAYSFVGNNCSIWDGELLNLSEDNANGKTLYVKAMF</sequence>